<protein>
    <submittedName>
        <fullName evidence="2">Mitochondrial protein</fullName>
    </submittedName>
</protein>
<feature type="region of interest" description="Disordered" evidence="1">
    <location>
        <begin position="105"/>
        <end position="140"/>
    </location>
</feature>
<feature type="non-terminal residue" evidence="2">
    <location>
        <position position="422"/>
    </location>
</feature>
<organism evidence="2 3">
    <name type="scientific">Mucuna pruriens</name>
    <name type="common">Velvet bean</name>
    <name type="synonym">Dolichos pruriens</name>
    <dbReference type="NCBI Taxonomy" id="157652"/>
    <lineage>
        <taxon>Eukaryota</taxon>
        <taxon>Viridiplantae</taxon>
        <taxon>Streptophyta</taxon>
        <taxon>Embryophyta</taxon>
        <taxon>Tracheophyta</taxon>
        <taxon>Spermatophyta</taxon>
        <taxon>Magnoliopsida</taxon>
        <taxon>eudicotyledons</taxon>
        <taxon>Gunneridae</taxon>
        <taxon>Pentapetalae</taxon>
        <taxon>rosids</taxon>
        <taxon>fabids</taxon>
        <taxon>Fabales</taxon>
        <taxon>Fabaceae</taxon>
        <taxon>Papilionoideae</taxon>
        <taxon>50 kb inversion clade</taxon>
        <taxon>NPAAA clade</taxon>
        <taxon>indigoferoid/millettioid clade</taxon>
        <taxon>Phaseoleae</taxon>
        <taxon>Mucuna</taxon>
    </lineage>
</organism>
<dbReference type="EMBL" id="QJKJ01015337">
    <property type="protein sequence ID" value="RDX62696.1"/>
    <property type="molecule type" value="Genomic_DNA"/>
</dbReference>
<dbReference type="InterPro" id="IPR043128">
    <property type="entry name" value="Rev_trsase/Diguanyl_cyclase"/>
</dbReference>
<dbReference type="SUPFAM" id="SSF56672">
    <property type="entry name" value="DNA/RNA polymerases"/>
    <property type="match status" value="1"/>
</dbReference>
<sequence length="422" mass="48762">QFPLFTAFQSETEIVCLCSVSLHSTETKSDRSLPRSSRLSFCREQLGHYRDKGDGDLEYLKCAHIRIVDTNKQRVTQVQVATIVKAEFDAKNQLWKLKRAKSDFRDKEEEEAETNSTNLEEAETDSNIQEEVETDSNNLEAAKTDSKNHLKYAYLDDHQHFPIIVANNLNQEQEENLLSVLRKHKNAIGWTLADLPRINPSICMHKILLEEEAQPIRQQQRKLNPTILDVVKKEVTRLLATEIIYPILDSQWVSPVQVVPKKSKMIVMKNRHDEMVPTRIQNSWRVCIDYRKLNQTTCKDHFLLSFIDQIHIASVDQYKTTFTCLFGTFAYTRMSFGLCNAPKGIVLGHLISSRGIEVDKAKVDIIASLPNPASVWKVRFFLGYTCFYRRFIKNFSKITLPLSKLLQKDVNFIFNQPCDEAF</sequence>
<dbReference type="Proteomes" id="UP000257109">
    <property type="component" value="Unassembled WGS sequence"/>
</dbReference>
<dbReference type="InterPro" id="IPR051320">
    <property type="entry name" value="Viral_Replic_Matur_Polypro"/>
</dbReference>
<gene>
    <name evidence="2" type="ORF">CR513_58941</name>
</gene>
<evidence type="ECO:0000313" key="2">
    <source>
        <dbReference type="EMBL" id="RDX62696.1"/>
    </source>
</evidence>
<dbReference type="PANTHER" id="PTHR33064:SF39">
    <property type="match status" value="1"/>
</dbReference>
<feature type="non-terminal residue" evidence="2">
    <location>
        <position position="1"/>
    </location>
</feature>
<feature type="compositionally biased region" description="Acidic residues" evidence="1">
    <location>
        <begin position="120"/>
        <end position="134"/>
    </location>
</feature>
<evidence type="ECO:0000313" key="3">
    <source>
        <dbReference type="Proteomes" id="UP000257109"/>
    </source>
</evidence>
<evidence type="ECO:0000256" key="1">
    <source>
        <dbReference type="SAM" id="MobiDB-lite"/>
    </source>
</evidence>
<dbReference type="Gene3D" id="3.30.70.270">
    <property type="match status" value="1"/>
</dbReference>
<accession>A0A371E9J4</accession>
<dbReference type="OrthoDB" id="1428873at2759"/>
<dbReference type="AlphaFoldDB" id="A0A371E9J4"/>
<name>A0A371E9J4_MUCPR</name>
<keyword evidence="3" id="KW-1185">Reference proteome</keyword>
<comment type="caution">
    <text evidence="2">The sequence shown here is derived from an EMBL/GenBank/DDBJ whole genome shotgun (WGS) entry which is preliminary data.</text>
</comment>
<proteinExistence type="predicted"/>
<dbReference type="PANTHER" id="PTHR33064">
    <property type="entry name" value="POL PROTEIN"/>
    <property type="match status" value="1"/>
</dbReference>
<dbReference type="Gene3D" id="3.10.10.10">
    <property type="entry name" value="HIV Type 1 Reverse Transcriptase, subunit A, domain 1"/>
    <property type="match status" value="1"/>
</dbReference>
<reference evidence="2" key="1">
    <citation type="submission" date="2018-05" db="EMBL/GenBank/DDBJ databases">
        <title>Draft genome of Mucuna pruriens seed.</title>
        <authorList>
            <person name="Nnadi N.E."/>
            <person name="Vos R."/>
            <person name="Hasami M.H."/>
            <person name="Devisetty U.K."/>
            <person name="Aguiy J.C."/>
        </authorList>
    </citation>
    <scope>NUCLEOTIDE SEQUENCE [LARGE SCALE GENOMIC DNA]</scope>
    <source>
        <strain evidence="2">JCA_2017</strain>
    </source>
</reference>
<dbReference type="InterPro" id="IPR043502">
    <property type="entry name" value="DNA/RNA_pol_sf"/>
</dbReference>